<reference evidence="3" key="1">
    <citation type="submission" date="2016-09" db="EMBL/GenBank/DDBJ databases">
        <authorList>
            <person name="Varghese N."/>
            <person name="Submissions S."/>
        </authorList>
    </citation>
    <scope>NUCLEOTIDE SEQUENCE [LARGE SCALE GENOMIC DNA]</scope>
    <source>
        <strain evidence="3">ANC 4466</strain>
    </source>
</reference>
<keyword evidence="1" id="KW-0812">Transmembrane</keyword>
<evidence type="ECO:0000256" key="1">
    <source>
        <dbReference type="SAM" id="Phobius"/>
    </source>
</evidence>
<protein>
    <submittedName>
        <fullName evidence="2">Branched-chain amino acid transport protein (AzlD)</fullName>
    </submittedName>
</protein>
<dbReference type="Proteomes" id="UP000219042">
    <property type="component" value="Unassembled WGS sequence"/>
</dbReference>
<dbReference type="NCBIfam" id="NF007711">
    <property type="entry name" value="PRK10408.1"/>
    <property type="match status" value="1"/>
</dbReference>
<keyword evidence="1" id="KW-1133">Transmembrane helix</keyword>
<dbReference type="Pfam" id="PF05437">
    <property type="entry name" value="AzlD"/>
    <property type="match status" value="1"/>
</dbReference>
<keyword evidence="1" id="KW-0472">Membrane</keyword>
<organism evidence="2 3">
    <name type="scientific">Acinetobacter puyangensis</name>
    <dbReference type="NCBI Taxonomy" id="1096779"/>
    <lineage>
        <taxon>Bacteria</taxon>
        <taxon>Pseudomonadati</taxon>
        <taxon>Pseudomonadota</taxon>
        <taxon>Gammaproteobacteria</taxon>
        <taxon>Moraxellales</taxon>
        <taxon>Moraxellaceae</taxon>
        <taxon>Acinetobacter</taxon>
    </lineage>
</organism>
<feature type="transmembrane region" description="Helical" evidence="1">
    <location>
        <begin position="73"/>
        <end position="89"/>
    </location>
</feature>
<dbReference type="InterPro" id="IPR008407">
    <property type="entry name" value="Brnchd-chn_aa_trnsp_AzlD"/>
</dbReference>
<proteinExistence type="predicted"/>
<gene>
    <name evidence="2" type="ORF">SAMN05421731_102184</name>
</gene>
<dbReference type="AlphaFoldDB" id="A0A240E631"/>
<evidence type="ECO:0000313" key="2">
    <source>
        <dbReference type="EMBL" id="SNX44026.1"/>
    </source>
</evidence>
<feature type="transmembrane region" description="Helical" evidence="1">
    <location>
        <begin position="94"/>
        <end position="111"/>
    </location>
</feature>
<evidence type="ECO:0000313" key="3">
    <source>
        <dbReference type="Proteomes" id="UP000219042"/>
    </source>
</evidence>
<dbReference type="RefSeq" id="WP_097078296.1">
    <property type="nucleotide sequence ID" value="NZ_BAABHT010000010.1"/>
</dbReference>
<feature type="transmembrane region" description="Helical" evidence="1">
    <location>
        <begin position="39"/>
        <end position="61"/>
    </location>
</feature>
<dbReference type="EMBL" id="OANT01000002">
    <property type="protein sequence ID" value="SNX44026.1"/>
    <property type="molecule type" value="Genomic_DNA"/>
</dbReference>
<dbReference type="OrthoDB" id="6712548at2"/>
<sequence length="113" mass="12332">MHLEVIIIGIVVGIANFLSRFAPLWFLQRKHRKQTQKGHAWIGVAMGSIGISAICAMLMVASLPPLMENPAKTLAMACGFSILVLVYFLTKKIVLATLLAALCYGLVFTYVPV</sequence>
<name>A0A240E631_9GAMM</name>
<accession>A0A240E631</accession>
<keyword evidence="3" id="KW-1185">Reference proteome</keyword>
<feature type="transmembrane region" description="Helical" evidence="1">
    <location>
        <begin position="6"/>
        <end position="27"/>
    </location>
</feature>